<evidence type="ECO:0000256" key="3">
    <source>
        <dbReference type="ARBA" id="ARBA00022989"/>
    </source>
</evidence>
<dbReference type="EMBL" id="CP010552">
    <property type="protein sequence ID" value="ALE51855.1"/>
    <property type="molecule type" value="Genomic_DNA"/>
</dbReference>
<evidence type="ECO:0000259" key="6">
    <source>
        <dbReference type="Pfam" id="PF00892"/>
    </source>
</evidence>
<dbReference type="PANTHER" id="PTHR32322:SF14">
    <property type="entry name" value="PROTEIN PAGO"/>
    <property type="match status" value="1"/>
</dbReference>
<comment type="subcellular location">
    <subcellularLocation>
        <location evidence="1">Membrane</location>
        <topology evidence="1">Multi-pass membrane protein</topology>
    </subcellularLocation>
</comment>
<dbReference type="Proteomes" id="UP000058020">
    <property type="component" value="Chromosome"/>
</dbReference>
<keyword evidence="8" id="KW-1185">Reference proteome</keyword>
<feature type="transmembrane region" description="Helical" evidence="5">
    <location>
        <begin position="67"/>
        <end position="88"/>
    </location>
</feature>
<organism evidence="7 8">
    <name type="scientific">Candidatus Thioglobus autotrophicus</name>
    <dbReference type="NCBI Taxonomy" id="1705394"/>
    <lineage>
        <taxon>Bacteria</taxon>
        <taxon>Pseudomonadati</taxon>
        <taxon>Pseudomonadota</taxon>
        <taxon>Gammaproteobacteria</taxon>
        <taxon>Candidatus Pseudothioglobaceae</taxon>
        <taxon>Candidatus Thioglobus</taxon>
    </lineage>
</organism>
<feature type="transmembrane region" description="Helical" evidence="5">
    <location>
        <begin position="213"/>
        <end position="235"/>
    </location>
</feature>
<feature type="transmembrane region" description="Helical" evidence="5">
    <location>
        <begin position="7"/>
        <end position="28"/>
    </location>
</feature>
<dbReference type="OrthoDB" id="9776210at2"/>
<feature type="transmembrane region" description="Helical" evidence="5">
    <location>
        <begin position="94"/>
        <end position="115"/>
    </location>
</feature>
<keyword evidence="3 5" id="KW-1133">Transmembrane helix</keyword>
<feature type="transmembrane region" description="Helical" evidence="5">
    <location>
        <begin position="34"/>
        <end position="55"/>
    </location>
</feature>
<feature type="transmembrane region" description="Helical" evidence="5">
    <location>
        <begin position="267"/>
        <end position="287"/>
    </location>
</feature>
<feature type="domain" description="EamA" evidence="6">
    <location>
        <begin position="151"/>
        <end position="283"/>
    </location>
</feature>
<evidence type="ECO:0000256" key="1">
    <source>
        <dbReference type="ARBA" id="ARBA00004141"/>
    </source>
</evidence>
<dbReference type="STRING" id="1705394.SP60_00430"/>
<dbReference type="InterPro" id="IPR037185">
    <property type="entry name" value="EmrE-like"/>
</dbReference>
<dbReference type="AlphaFoldDB" id="A0A0M3TTV8"/>
<gene>
    <name evidence="7" type="ORF">SP60_00430</name>
</gene>
<dbReference type="SUPFAM" id="SSF103481">
    <property type="entry name" value="Multidrug resistance efflux transporter EmrE"/>
    <property type="match status" value="2"/>
</dbReference>
<feature type="transmembrane region" description="Helical" evidence="5">
    <location>
        <begin position="242"/>
        <end position="261"/>
    </location>
</feature>
<dbReference type="GO" id="GO:0016020">
    <property type="term" value="C:membrane"/>
    <property type="evidence" value="ECO:0007669"/>
    <property type="project" value="UniProtKB-SubCell"/>
</dbReference>
<feature type="transmembrane region" description="Helical" evidence="5">
    <location>
        <begin position="150"/>
        <end position="168"/>
    </location>
</feature>
<sequence length="307" mass="33449">MKLKSNIYCVFLLVVAVWSTTPLAIQWSTLGSSFSFSVASRMLIGLIICALILRLKQQKLSLHKQALANYGYAGAGIFITMSLVYFSALSIPSGLISVVFGLTPIITGVFAMILLKDKFFSWAKMTGLLLGLSGLFMIFSHSLVFADTLLIGLTSVTLAMTFQAFISVKLKQINAKVSALETTTGALMISVPLFIISWLILGAEIPDTSLKAALSIGYLALFGSVIGFMSYYYLIKNTSVRVVGIVPLITPIFALILGSSLNHEQLSITQISGISLVLFGLAVYEYAEKFFKKIPLIKRYLMALFST</sequence>
<feature type="transmembrane region" description="Helical" evidence="5">
    <location>
        <begin position="127"/>
        <end position="144"/>
    </location>
</feature>
<evidence type="ECO:0000313" key="8">
    <source>
        <dbReference type="Proteomes" id="UP000058020"/>
    </source>
</evidence>
<keyword evidence="2 5" id="KW-0812">Transmembrane</keyword>
<dbReference type="InterPro" id="IPR000620">
    <property type="entry name" value="EamA_dom"/>
</dbReference>
<dbReference type="RefSeq" id="WP_053950767.1">
    <property type="nucleotide sequence ID" value="NZ_CP010552.1"/>
</dbReference>
<accession>A0A0M3TTV8</accession>
<dbReference type="KEGG" id="tho:SP60_00430"/>
<protein>
    <recommendedName>
        <fullName evidence="6">EamA domain-containing protein</fullName>
    </recommendedName>
</protein>
<dbReference type="InterPro" id="IPR050638">
    <property type="entry name" value="AA-Vitamin_Transporters"/>
</dbReference>
<dbReference type="PANTHER" id="PTHR32322">
    <property type="entry name" value="INNER MEMBRANE TRANSPORTER"/>
    <property type="match status" value="1"/>
</dbReference>
<name>A0A0M3TTV8_9GAMM</name>
<reference evidence="7 8" key="1">
    <citation type="journal article" date="2015" name="Genome Announc.">
        <title>Genome Sequence of 'Candidatus Thioglobus autotrophica' Strain EF1, a Chemoautotroph from the SUP05 Clade of Marine Gammaproteobacteria.</title>
        <authorList>
            <person name="Shah V."/>
            <person name="Morris R.M."/>
        </authorList>
    </citation>
    <scope>NUCLEOTIDE SEQUENCE [LARGE SCALE GENOMIC DNA]</scope>
    <source>
        <strain evidence="7 8">EF1</strain>
    </source>
</reference>
<dbReference type="PATRIC" id="fig|1705394.5.peg.86"/>
<evidence type="ECO:0000256" key="2">
    <source>
        <dbReference type="ARBA" id="ARBA00022692"/>
    </source>
</evidence>
<dbReference type="Pfam" id="PF00892">
    <property type="entry name" value="EamA"/>
    <property type="match status" value="2"/>
</dbReference>
<evidence type="ECO:0000256" key="4">
    <source>
        <dbReference type="ARBA" id="ARBA00023136"/>
    </source>
</evidence>
<proteinExistence type="predicted"/>
<feature type="transmembrane region" description="Helical" evidence="5">
    <location>
        <begin position="180"/>
        <end position="201"/>
    </location>
</feature>
<evidence type="ECO:0000313" key="7">
    <source>
        <dbReference type="EMBL" id="ALE51855.1"/>
    </source>
</evidence>
<evidence type="ECO:0000256" key="5">
    <source>
        <dbReference type="SAM" id="Phobius"/>
    </source>
</evidence>
<keyword evidence="4 5" id="KW-0472">Membrane</keyword>
<feature type="domain" description="EamA" evidence="6">
    <location>
        <begin position="8"/>
        <end position="139"/>
    </location>
</feature>